<gene>
    <name evidence="2" type="ORF">Asi03nite_30560</name>
</gene>
<dbReference type="PANTHER" id="PTHR37809:SF1">
    <property type="entry name" value="RIBOSOMAL PROTEIN S12 METHYLTHIOTRANSFERASE ACCESSORY FACTOR YCAO"/>
    <property type="match status" value="1"/>
</dbReference>
<dbReference type="Gene3D" id="3.30.1330.230">
    <property type="match status" value="1"/>
</dbReference>
<comment type="caution">
    <text evidence="2">The sequence shown here is derived from an EMBL/GenBank/DDBJ whole genome shotgun (WGS) entry which is preliminary data.</text>
</comment>
<dbReference type="Gene3D" id="3.30.160.660">
    <property type="match status" value="1"/>
</dbReference>
<sequence>MSAVAAEAARRRPATAGSAGLQDLVSPLGGLITNVTQLAVEPSNPPLQVSSADLGDVSAVLANLCGPDCLGSLDGAGTGVDPERAEMVATAEALERYANCLYDERQLRWATADELGAEALDLDTLPRCSPTELSDPHCPVARPDKSVRMRWIRGLNLRTREPAWVPAVLVYMHFPAHGAERVANPISTGAAAHPDPVRAICGALCEVIERDAISLTWLQQLPLPRLELDTVGPDLQRYLDLYGGRDVAIHLFDGTTDLGIPTVYGVSVAPHHPRLRTVVSCATGLDPQAAAVKAIAETVSVRIALQGYEPLADDVRDFTGVSDGAAYLARPEHAAAFDFLLAGPARRRLSDLPVLATGDPAEDLRVVLSRLDERGMDSYLVDLTPDEALRAGMTVVRAVVPGLLPLSFSYRSRYLGSPRLYQAPVRMGYPSRPETELNAWPQPFA</sequence>
<evidence type="ECO:0000313" key="2">
    <source>
        <dbReference type="EMBL" id="GIF05518.1"/>
    </source>
</evidence>
<dbReference type="InterPro" id="IPR003776">
    <property type="entry name" value="YcaO-like_dom"/>
</dbReference>
<dbReference type="InterPro" id="IPR027624">
    <property type="entry name" value="TOMM_cyclo_SagD"/>
</dbReference>
<dbReference type="RefSeq" id="WP_203680309.1">
    <property type="nucleotide sequence ID" value="NZ_BOMW01000027.1"/>
</dbReference>
<dbReference type="AlphaFoldDB" id="A0A919N6S9"/>
<dbReference type="Gene3D" id="3.30.40.250">
    <property type="match status" value="1"/>
</dbReference>
<organism evidence="2 3">
    <name type="scientific">Actinoplanes siamensis</name>
    <dbReference type="NCBI Taxonomy" id="1223317"/>
    <lineage>
        <taxon>Bacteria</taxon>
        <taxon>Bacillati</taxon>
        <taxon>Actinomycetota</taxon>
        <taxon>Actinomycetes</taxon>
        <taxon>Micromonosporales</taxon>
        <taxon>Micromonosporaceae</taxon>
        <taxon>Actinoplanes</taxon>
    </lineage>
</organism>
<dbReference type="PANTHER" id="PTHR37809">
    <property type="entry name" value="RIBOSOMAL PROTEIN S12 METHYLTHIOTRANSFERASE ACCESSORY FACTOR YCAO"/>
    <property type="match status" value="1"/>
</dbReference>
<dbReference type="NCBIfam" id="TIGR03604">
    <property type="entry name" value="TOMM_cyclo_SagD"/>
    <property type="match status" value="1"/>
</dbReference>
<reference evidence="2" key="1">
    <citation type="submission" date="2021-01" db="EMBL/GenBank/DDBJ databases">
        <title>Whole genome shotgun sequence of Actinoplanes siamensis NBRC 109076.</title>
        <authorList>
            <person name="Komaki H."/>
            <person name="Tamura T."/>
        </authorList>
    </citation>
    <scope>NUCLEOTIDE SEQUENCE</scope>
    <source>
        <strain evidence="2">NBRC 109076</strain>
    </source>
</reference>
<dbReference type="Proteomes" id="UP000629619">
    <property type="component" value="Unassembled WGS sequence"/>
</dbReference>
<proteinExistence type="predicted"/>
<dbReference type="Pfam" id="PF02624">
    <property type="entry name" value="YcaO"/>
    <property type="match status" value="1"/>
</dbReference>
<accession>A0A919N6S9</accession>
<protein>
    <recommendedName>
        <fullName evidence="1">YcaO domain-containing protein</fullName>
    </recommendedName>
</protein>
<evidence type="ECO:0000313" key="3">
    <source>
        <dbReference type="Proteomes" id="UP000629619"/>
    </source>
</evidence>
<dbReference type="PROSITE" id="PS51664">
    <property type="entry name" value="YCAO"/>
    <property type="match status" value="1"/>
</dbReference>
<feature type="domain" description="YcaO" evidence="1">
    <location>
        <begin position="77"/>
        <end position="445"/>
    </location>
</feature>
<evidence type="ECO:0000259" key="1">
    <source>
        <dbReference type="PROSITE" id="PS51664"/>
    </source>
</evidence>
<name>A0A919N6S9_9ACTN</name>
<dbReference type="EMBL" id="BOMW01000027">
    <property type="protein sequence ID" value="GIF05518.1"/>
    <property type="molecule type" value="Genomic_DNA"/>
</dbReference>
<keyword evidence="3" id="KW-1185">Reference proteome</keyword>